<evidence type="ECO:0000313" key="2">
    <source>
        <dbReference type="Proteomes" id="UP000789901"/>
    </source>
</evidence>
<keyword evidence="2" id="KW-1185">Reference proteome</keyword>
<organism evidence="1 2">
    <name type="scientific">Gigaspora margarita</name>
    <dbReference type="NCBI Taxonomy" id="4874"/>
    <lineage>
        <taxon>Eukaryota</taxon>
        <taxon>Fungi</taxon>
        <taxon>Fungi incertae sedis</taxon>
        <taxon>Mucoromycota</taxon>
        <taxon>Glomeromycotina</taxon>
        <taxon>Glomeromycetes</taxon>
        <taxon>Diversisporales</taxon>
        <taxon>Gigasporaceae</taxon>
        <taxon>Gigaspora</taxon>
    </lineage>
</organism>
<evidence type="ECO:0000313" key="1">
    <source>
        <dbReference type="EMBL" id="CAG8721198.1"/>
    </source>
</evidence>
<accession>A0ABN7V4K7</accession>
<proteinExistence type="predicted"/>
<dbReference type="EMBL" id="CAJVQB010008615">
    <property type="protein sequence ID" value="CAG8721198.1"/>
    <property type="molecule type" value="Genomic_DNA"/>
</dbReference>
<comment type="caution">
    <text evidence="1">The sequence shown here is derived from an EMBL/GenBank/DDBJ whole genome shotgun (WGS) entry which is preliminary data.</text>
</comment>
<gene>
    <name evidence="1" type="ORF">GMARGA_LOCUS13535</name>
</gene>
<name>A0ABN7V4K7_GIGMA</name>
<sequence length="411" mass="47663">MPDNYDLSGEISDFFLETRRKKTVQSFLQKLEDEMEDKKCEIDPKMEYKRDELPYGLNCGAEINNFELIIFCPYCGIKIVSSEDEPDTDEENDVDDRNEDDNTLPKVAKVAFCIMRLFQTLVDFDDEDIKTLFDEEEWKELTKDPIRIPPIPHEIAKELTKYRKKILKELRAVIIALYLKEKEEYDVNKHYEREWIQMTLRTLCNLYENVDAPLIRSQYEDWFTVALFGTCIDFCIRDIQLGTDIKRTDAPSLSSANRKNRGRKAIHVQESSLVPSKEQDPIQAVDYDDQKASKIQRACGLIYIFRKDPLSHNVDSKISEMGVRSFLKLLVSIYHYKVIIKDNLQVLNIRNSIKPGDKDNLYNELIEVGNQGKKYGKKEKVDVDGSIDTSSFSNSFGGLIIEVNTKLDGKD</sequence>
<reference evidence="1 2" key="1">
    <citation type="submission" date="2021-06" db="EMBL/GenBank/DDBJ databases">
        <authorList>
            <person name="Kallberg Y."/>
            <person name="Tangrot J."/>
            <person name="Rosling A."/>
        </authorList>
    </citation>
    <scope>NUCLEOTIDE SEQUENCE [LARGE SCALE GENOMIC DNA]</scope>
    <source>
        <strain evidence="1 2">120-4 pot B 10/14</strain>
    </source>
</reference>
<dbReference type="Proteomes" id="UP000789901">
    <property type="component" value="Unassembled WGS sequence"/>
</dbReference>
<protein>
    <submittedName>
        <fullName evidence="1">23863_t:CDS:1</fullName>
    </submittedName>
</protein>